<dbReference type="InterPro" id="IPR031325">
    <property type="entry name" value="RHS_repeat"/>
</dbReference>
<reference evidence="7 8" key="1">
    <citation type="submission" date="2020-08" db="EMBL/GenBank/DDBJ databases">
        <title>Genomic Encyclopedia of Type Strains, Phase III (KMG-III): the genomes of soil and plant-associated and newly described type strains.</title>
        <authorList>
            <person name="Whitman W."/>
        </authorList>
    </citation>
    <scope>NUCLEOTIDE SEQUENCE [LARGE SCALE GENOMIC DNA]</scope>
    <source>
        <strain evidence="7 8">CECT 8234</strain>
    </source>
</reference>
<dbReference type="InterPro" id="IPR027797">
    <property type="entry name" value="PT-TG_dom"/>
</dbReference>
<gene>
    <name evidence="7" type="ORF">FHS16_002606</name>
</gene>
<dbReference type="Pfam" id="PF05593">
    <property type="entry name" value="RHS_repeat"/>
    <property type="match status" value="3"/>
</dbReference>
<evidence type="ECO:0000313" key="7">
    <source>
        <dbReference type="EMBL" id="MBB3152556.1"/>
    </source>
</evidence>
<evidence type="ECO:0000256" key="1">
    <source>
        <dbReference type="ARBA" id="ARBA00004613"/>
    </source>
</evidence>
<evidence type="ECO:0000259" key="6">
    <source>
        <dbReference type="Pfam" id="PF25023"/>
    </source>
</evidence>
<keyword evidence="8" id="KW-1185">Reference proteome</keyword>
<dbReference type="InterPro" id="IPR050708">
    <property type="entry name" value="T6SS_VgrG/RHS"/>
</dbReference>
<feature type="domain" description="Teneurin-like YD-shell" evidence="6">
    <location>
        <begin position="1958"/>
        <end position="2088"/>
    </location>
</feature>
<comment type="subcellular location">
    <subcellularLocation>
        <location evidence="1">Secreted</location>
    </subcellularLocation>
</comment>
<dbReference type="InterPro" id="IPR056823">
    <property type="entry name" value="TEN-like_YD-shell"/>
</dbReference>
<feature type="domain" description="Pre-toxin TG" evidence="4">
    <location>
        <begin position="2689"/>
        <end position="2750"/>
    </location>
</feature>
<dbReference type="Pfam" id="PF20148">
    <property type="entry name" value="DUF6531"/>
    <property type="match status" value="1"/>
</dbReference>
<feature type="domain" description="Teneurin-like YD-shell" evidence="6">
    <location>
        <begin position="1680"/>
        <end position="1820"/>
    </location>
</feature>
<sequence>MKRYHIHKAILFVLLALVMIVSIKPEQLQAESSNLFTIGSGSSALITSTVTTSTTIYVKGTAFDYVKYDDDGDVVYYGQEETSDTYTVALGQRVIVTNTGSGAVTIEAKTRPLMMGYSSAPALKKVLIGPNQSVTAINNSDVSESIEVGGDNDYAKYDEFGNVLSFTAGDAPGSLTIPAGEKAVVTNKEASGFYVYGAYETFTLTTRSAPAVFHYLLDQGETAQVVSHASKTFTIDLEGGRVEYAIYDNEGQLDSYGQTSIGYRIVSAGETLIVTNLEAETLDVVGPYDAFTVSPRPLPALQTKTLTAGASVRVKNTGQETSTLNFEGTYDYAKYDAAGEVAGFAKGVGTTTGSIPAGGYIDVTPASTGTVKVIGPADSFQFTDRSNPALYKSTVTPGQSLEAVNVSGGTAGFTLNGVYDYALFESGEGITGYKAYQSTGTLQVQGAGKVAFTNKDTLSTAIFAPYDAFSVSARANPVTYEHTLAPGETIKADNTSLASFTLAASSQHHYVVYDNGDEVSEYGRPTISGSYTIDDTESLVMTNSGTSNLKLSGPRDAFSFSSRTNPALLKMLLAPNTSLKANSTSASNFGLDLSGTYDQASYMADGKLRSFDRKTGLTELMLYEGERVTLTNSGSLSLQVIAPYDVTQILSSTTPALSLRSLAPGQSAEFRNIVALSANLEITGTHDLMDYNAAGSPFSYARDRTLNDYSISSGTHTAIENSGTSTIEAYGAYELIAAIDRSEPVTFKRTLPTGSSLDMTNQSSKLFSIYPSGLYDYALYDGSGDAADAYRGSGLASKTVPSDNRLAFTNVATGSIVVEGPYDVFTIQARTNPALFKSTLSSGQSMEAAYTGANQGDVHMTDEYDYALFTPQGKLDDYGRNQTTSSKQAVNKDEKAAIENSYTGSIVVYGAYDVFETHSRSNPVTFKKTLSPGQSFVASNTSDKPFFIYPSGVYDFVLFDSAGELLELDRKSASPSKYMLAGRRITMTNTYSSDITIEGAFDAFAVANRVNPALFVNQLASGASMEATNKSAADAAVHASGIYDFAMYTSAGAFEAYGNTVTTSSHQNVEPGNKIAVQNSDEAPIEVYGAYDYFQLNTRSNPVTFVRTLGPDDGLELHSTSARQLLIYIDGSYDYARYEADGSVESFYTWQSSGLVSLTGDDKLVLSPAEAQTITVKGSYDGFALTEREERAVTVKSLEPGQNFSFRNVSPSSFSAKISGVYDYQMYSLTGTMETFGNDSSLSSRSVQSTKRLVILNADTVANTVTVPTDAIQVTNGDGTDQFVKGIESGESIKALNTSSVKSSLVVSGRYDIAIYTGAGVPVSYARESNAVSVSIPASHYAVLTGRQTGGTVVSGYLTAFEVTEQEETALKVVTPGYANSVELQSLAAVPFSVTLDGSASWVKYDADNSALDYGWEHTRDTLILSSDQRIVITSPRLDGLQIWGPYQSLQSTVSEEPALVQEELGAGKTLTAVNLTGASRTLKAGGIFTYRIGQAGNQTGINPLAVLANGTAYLRNTGSSYYVVYAPYGHFGFTAGGSVSGPISGKDAADKIAALDPADYDPQSFHADPIDTATGAQIINRTLITAHGAVPIPFQAQYHSLLSGEGALGQDWSHNFEIRLVANEEGSSVKVYWNAFRGNTFVKGLDGQFASSEAAAKCDKLTRKPDGTYELRRNDGAVYLFAESGQLAEMAGKTGERLLFGYSQDGRLSTVSDPLTDAELTLGYDAADKLSTVTDQAGRQASFAYDGDGRLSVITDTMDRETTYAYDSSDRIVSAMSDAVQLFVNEFDNEGRVVKQHDAIPGSTPTLFFYEQTDDILVTTITARNGNVQKRTHDSNYRLLSVEDELGRVTSYGYDSDGNRTSVTNAANQTTTFAYDANGNLISSTDYTGQSVAITYDGANNLLTAAGPDGITVTNTYDSGNRLLSVQIPNSGMTTYTYNSNGLLESAKHPLEGMTLYSYTGNRLTGTTNAEGDTTNFAYDEAGRMVSESDAEGYTTTLSYNAGDELISETNPLGHAFGYSYDAQGFLASRTDALGRATTYSYDENGNLTAVMNALDETASLHYDGEGRLLSIVDPLGRAVAYAYDDAGNLLTETNPNGGAVRYVYDSLNRLTEAYDSKNKKVYAVTYDESGNLKTVTDALNESYTNMYDSLNRLTQTIDPLQRVTSYAYDGLSRLTSVTDPMEGKSTQAYDALSRITEVVDPNLNAASYTYDLVGRIIGEIDAAGGNRTYTYNARGLLSGDTNARGQETTYAYDAAGQLAGFTDLAGSVTYTYDGNGNITAVTDGNGKTLIRDFDELDRVESYTDEDGNTIRYAYNQAGELTSLMYPDGKIVTYTYDAAGRMNTVTDWDGRVTMYAYDVNGQLISTTRPNGTVETRAYDAKGQLVLVTDTNAEGSVLYAADYTYDAVGNVRSEDISAAETVTSSTYGEIPLAVDINGPGLSPTMELSSSSNSEMTYGADNRLMANNGQDVIYDADGNMTLGPLDGSMQGYVYDARNRLTEAGGISYGYNNENERTSVTVNGMTTKYVINPHALLSQVLMETDEQGQAKAWYVYGLGLIGREDAAGNYQTYHYDRRGSTIALTDELGQATDTYQYGNYGESLGHEGESEQPFRYNGRDGVMTDPNGLYHMRARYYNPEIKRFINRDVLSGSVGNGQTLNRYAYVNGNPVSYVDPFGLSRDGDSIWLQGGSFLADAVPWVGTIKGFQQAFTGMNYVTGEQLTVSGRWSEGVGAAFSLIPIPGLKYAGKYGTDGVIWAGKRAGSWFAGKGKTLNRMDSGSGHIPMNTGKFNRMKNAFERHGGLIVPEHEAVPLLNWHGTEASTLNATTIAFRPNPSTSAVFEEFIHATQYRTGRASGSNILEMEIEAKEKLIRYRKAYGIPNSETRETIQHLRGYRKELDDQRRRW</sequence>
<dbReference type="NCBIfam" id="TIGR01643">
    <property type="entry name" value="YD_repeat_2x"/>
    <property type="match status" value="14"/>
</dbReference>
<evidence type="ECO:0000256" key="3">
    <source>
        <dbReference type="ARBA" id="ARBA00022737"/>
    </source>
</evidence>
<evidence type="ECO:0000259" key="5">
    <source>
        <dbReference type="Pfam" id="PF20148"/>
    </source>
</evidence>
<dbReference type="EMBL" id="JACHXW010000006">
    <property type="protein sequence ID" value="MBB3152556.1"/>
    <property type="molecule type" value="Genomic_DNA"/>
</dbReference>
<dbReference type="NCBIfam" id="TIGR03696">
    <property type="entry name" value="Rhs_assc_core"/>
    <property type="match status" value="1"/>
</dbReference>
<dbReference type="RefSeq" id="WP_183562595.1">
    <property type="nucleotide sequence ID" value="NZ_CBCSLB010000005.1"/>
</dbReference>
<feature type="domain" description="DUF6531" evidence="5">
    <location>
        <begin position="1569"/>
        <end position="1630"/>
    </location>
</feature>
<dbReference type="Pfam" id="PF14449">
    <property type="entry name" value="PT-TG"/>
    <property type="match status" value="1"/>
</dbReference>
<evidence type="ECO:0000259" key="4">
    <source>
        <dbReference type="Pfam" id="PF14449"/>
    </source>
</evidence>
<evidence type="ECO:0000256" key="2">
    <source>
        <dbReference type="ARBA" id="ARBA00022525"/>
    </source>
</evidence>
<dbReference type="PANTHER" id="PTHR32305:SF15">
    <property type="entry name" value="PROTEIN RHSA-RELATED"/>
    <property type="match status" value="1"/>
</dbReference>
<name>A0A7W5C7J8_9BACL</name>
<dbReference type="Gene3D" id="3.90.930.1">
    <property type="match status" value="1"/>
</dbReference>
<keyword evidence="2" id="KW-0964">Secreted</keyword>
<dbReference type="Proteomes" id="UP000518605">
    <property type="component" value="Unassembled WGS sequence"/>
</dbReference>
<feature type="domain" description="Teneurin-like YD-shell" evidence="6">
    <location>
        <begin position="2245"/>
        <end position="2359"/>
    </location>
</feature>
<dbReference type="Pfam" id="PF25023">
    <property type="entry name" value="TEN_YD-shell"/>
    <property type="match status" value="3"/>
</dbReference>
<accession>A0A7W5C7J8</accession>
<keyword evidence="3" id="KW-0677">Repeat</keyword>
<dbReference type="PANTHER" id="PTHR32305">
    <property type="match status" value="1"/>
</dbReference>
<dbReference type="InterPro" id="IPR045351">
    <property type="entry name" value="DUF6531"/>
</dbReference>
<dbReference type="GO" id="GO:0005576">
    <property type="term" value="C:extracellular region"/>
    <property type="evidence" value="ECO:0007669"/>
    <property type="project" value="UniProtKB-SubCell"/>
</dbReference>
<proteinExistence type="predicted"/>
<comment type="caution">
    <text evidence="7">The sequence shown here is derived from an EMBL/GenBank/DDBJ whole genome shotgun (WGS) entry which is preliminary data.</text>
</comment>
<organism evidence="7 8">
    <name type="scientific">Paenibacillus endophyticus</name>
    <dbReference type="NCBI Taxonomy" id="1294268"/>
    <lineage>
        <taxon>Bacteria</taxon>
        <taxon>Bacillati</taxon>
        <taxon>Bacillota</taxon>
        <taxon>Bacilli</taxon>
        <taxon>Bacillales</taxon>
        <taxon>Paenibacillaceae</taxon>
        <taxon>Paenibacillus</taxon>
    </lineage>
</organism>
<dbReference type="Gene3D" id="2.180.10.10">
    <property type="entry name" value="RHS repeat-associated core"/>
    <property type="match status" value="4"/>
</dbReference>
<evidence type="ECO:0000313" key="8">
    <source>
        <dbReference type="Proteomes" id="UP000518605"/>
    </source>
</evidence>
<dbReference type="InterPro" id="IPR022385">
    <property type="entry name" value="Rhs_assc_core"/>
</dbReference>
<protein>
    <submittedName>
        <fullName evidence="7">RHS repeat-associated protein</fullName>
    </submittedName>
</protein>
<dbReference type="InterPro" id="IPR006530">
    <property type="entry name" value="YD"/>
</dbReference>